<feature type="domain" description="Protein kinase" evidence="7">
    <location>
        <begin position="229"/>
        <end position="503"/>
    </location>
</feature>
<dbReference type="InterPro" id="IPR008984">
    <property type="entry name" value="SMAD_FHA_dom_sf"/>
</dbReference>
<evidence type="ECO:0000313" key="9">
    <source>
        <dbReference type="Proteomes" id="UP000646827"/>
    </source>
</evidence>
<keyword evidence="2 4" id="KW-0547">Nucleotide-binding</keyword>
<dbReference type="EMBL" id="JAEPRB010000009">
    <property type="protein sequence ID" value="KAG2227243.1"/>
    <property type="molecule type" value="Genomic_DNA"/>
</dbReference>
<dbReference type="InterPro" id="IPR000719">
    <property type="entry name" value="Prot_kinase_dom"/>
</dbReference>
<name>A0A8H7VSK6_9FUNG</name>
<dbReference type="CDD" id="cd05117">
    <property type="entry name" value="STKc_CAMK"/>
    <property type="match status" value="1"/>
</dbReference>
<feature type="compositionally biased region" description="Polar residues" evidence="5">
    <location>
        <begin position="27"/>
        <end position="44"/>
    </location>
</feature>
<evidence type="ECO:0000256" key="5">
    <source>
        <dbReference type="SAM" id="MobiDB-lite"/>
    </source>
</evidence>
<evidence type="ECO:0000259" key="7">
    <source>
        <dbReference type="PROSITE" id="PS50011"/>
    </source>
</evidence>
<dbReference type="Gene3D" id="2.60.200.20">
    <property type="match status" value="1"/>
</dbReference>
<dbReference type="GO" id="GO:0005524">
    <property type="term" value="F:ATP binding"/>
    <property type="evidence" value="ECO:0007669"/>
    <property type="project" value="UniProtKB-UniRule"/>
</dbReference>
<dbReference type="PROSITE" id="PS00107">
    <property type="entry name" value="PROTEIN_KINASE_ATP"/>
    <property type="match status" value="1"/>
</dbReference>
<dbReference type="AlphaFoldDB" id="A0A8H7VSK6"/>
<dbReference type="InterPro" id="IPR000253">
    <property type="entry name" value="FHA_dom"/>
</dbReference>
<feature type="domain" description="FHA" evidence="6">
    <location>
        <begin position="124"/>
        <end position="180"/>
    </location>
</feature>
<keyword evidence="9" id="KW-1185">Reference proteome</keyword>
<dbReference type="GO" id="GO:0004672">
    <property type="term" value="F:protein kinase activity"/>
    <property type="evidence" value="ECO:0007669"/>
    <property type="project" value="InterPro"/>
</dbReference>
<dbReference type="InterPro" id="IPR011009">
    <property type="entry name" value="Kinase-like_dom_sf"/>
</dbReference>
<dbReference type="OrthoDB" id="407410at2759"/>
<keyword evidence="3 4" id="KW-0067">ATP-binding</keyword>
<evidence type="ECO:0000256" key="4">
    <source>
        <dbReference type="PROSITE-ProRule" id="PRU10141"/>
    </source>
</evidence>
<dbReference type="InterPro" id="IPR008271">
    <property type="entry name" value="Ser/Thr_kinase_AS"/>
</dbReference>
<evidence type="ECO:0008006" key="10">
    <source>
        <dbReference type="Google" id="ProtNLM"/>
    </source>
</evidence>
<dbReference type="Proteomes" id="UP000646827">
    <property type="component" value="Unassembled WGS sequence"/>
</dbReference>
<sequence>MSSSDITQKQTSIGRSNWLLNKDNQKTESPGESSEGTKYYSFNQRESEEESDGRKRNQPATGRESRKMAKTATSSQRQAEPYVPDPAQFERHTNAWGYLQALVPAYPSGYLERQSYESATRTGYLIGRSQNSDFPCDKAEISKQHCLIYMENGSNGIQRGISVYLKDLSSNGTFVNGTIVGANQRILLRSGDRIQLTRRTKYDDDHICNLYYRIILPPKFEVGTFHEEYNCGKILGRGNFASVYQATQKGTTREVAVKIISKSRFDRRPKMLPSVIQEIGILMSLEAHPCIIQIGKVFNEPKYLYLLLEYVRGGELFDYVVRRKKLTELETRFIFLQLFCAIDFLHSRGIVHRDLKPENVLLVDDKTLHVKITDFGLAKMQSGQSPFQSQCGTPNYVAPEILDPTGVRAYGRECDLWSLGVMLYICLCGFPPFNGMDKFSFELSWNELAPPPMKEQIKRGLFEFPEPYWTNIAPEAKDLIRKLLTLDPAKRITAKGALNHEWMQINLEKIDDMCDNVDPFFNEKLRNHHEVDSSGSDLPPTQPMGPSFSTQDF</sequence>
<dbReference type="CDD" id="cd00060">
    <property type="entry name" value="FHA"/>
    <property type="match status" value="1"/>
</dbReference>
<evidence type="ECO:0000256" key="3">
    <source>
        <dbReference type="ARBA" id="ARBA00022840"/>
    </source>
</evidence>
<evidence type="ECO:0000256" key="1">
    <source>
        <dbReference type="ARBA" id="ARBA00005575"/>
    </source>
</evidence>
<comment type="caution">
    <text evidence="8">The sequence shown here is derived from an EMBL/GenBank/DDBJ whole genome shotgun (WGS) entry which is preliminary data.</text>
</comment>
<feature type="region of interest" description="Disordered" evidence="5">
    <location>
        <begin position="1"/>
        <end position="82"/>
    </location>
</feature>
<dbReference type="PROSITE" id="PS50011">
    <property type="entry name" value="PROTEIN_KINASE_DOM"/>
    <property type="match status" value="1"/>
</dbReference>
<dbReference type="SUPFAM" id="SSF49879">
    <property type="entry name" value="SMAD/FHA domain"/>
    <property type="match status" value="1"/>
</dbReference>
<dbReference type="FunFam" id="1.10.510.10:FF:000571">
    <property type="entry name" value="Maternal embryonic leucine zipper kinase"/>
    <property type="match status" value="1"/>
</dbReference>
<comment type="similarity">
    <text evidence="1">Belongs to the protein kinase superfamily. CAMK Ser/Thr protein kinase family. CHEK2 subfamily.</text>
</comment>
<dbReference type="SMART" id="SM00240">
    <property type="entry name" value="FHA"/>
    <property type="match status" value="1"/>
</dbReference>
<organism evidence="8 9">
    <name type="scientific">Circinella minor</name>
    <dbReference type="NCBI Taxonomy" id="1195481"/>
    <lineage>
        <taxon>Eukaryota</taxon>
        <taxon>Fungi</taxon>
        <taxon>Fungi incertae sedis</taxon>
        <taxon>Mucoromycota</taxon>
        <taxon>Mucoromycotina</taxon>
        <taxon>Mucoromycetes</taxon>
        <taxon>Mucorales</taxon>
        <taxon>Lichtheimiaceae</taxon>
        <taxon>Circinella</taxon>
    </lineage>
</organism>
<proteinExistence type="inferred from homology"/>
<evidence type="ECO:0000313" key="8">
    <source>
        <dbReference type="EMBL" id="KAG2227243.1"/>
    </source>
</evidence>
<protein>
    <recommendedName>
        <fullName evidence="10">Pkinase-domain-containing protein</fullName>
    </recommendedName>
</protein>
<accession>A0A8H7VSK6</accession>
<dbReference type="Gene3D" id="1.10.510.10">
    <property type="entry name" value="Transferase(Phosphotransferase) domain 1"/>
    <property type="match status" value="1"/>
</dbReference>
<dbReference type="Pfam" id="PF00069">
    <property type="entry name" value="Pkinase"/>
    <property type="match status" value="1"/>
</dbReference>
<dbReference type="SUPFAM" id="SSF56112">
    <property type="entry name" value="Protein kinase-like (PK-like)"/>
    <property type="match status" value="1"/>
</dbReference>
<evidence type="ECO:0000259" key="6">
    <source>
        <dbReference type="PROSITE" id="PS50006"/>
    </source>
</evidence>
<dbReference type="InterPro" id="IPR017441">
    <property type="entry name" value="Protein_kinase_ATP_BS"/>
</dbReference>
<dbReference type="PANTHER" id="PTHR24347">
    <property type="entry name" value="SERINE/THREONINE-PROTEIN KINASE"/>
    <property type="match status" value="1"/>
</dbReference>
<feature type="compositionally biased region" description="Polar residues" evidence="5">
    <location>
        <begin position="1"/>
        <end position="19"/>
    </location>
</feature>
<dbReference type="PROSITE" id="PS50006">
    <property type="entry name" value="FHA_DOMAIN"/>
    <property type="match status" value="1"/>
</dbReference>
<dbReference type="FunFam" id="3.30.200.20:FF:000042">
    <property type="entry name" value="Aurora kinase A"/>
    <property type="match status" value="1"/>
</dbReference>
<feature type="region of interest" description="Disordered" evidence="5">
    <location>
        <begin position="528"/>
        <end position="553"/>
    </location>
</feature>
<dbReference type="SMART" id="SM00220">
    <property type="entry name" value="S_TKc"/>
    <property type="match status" value="1"/>
</dbReference>
<evidence type="ECO:0000256" key="2">
    <source>
        <dbReference type="ARBA" id="ARBA00022741"/>
    </source>
</evidence>
<dbReference type="PROSITE" id="PS00108">
    <property type="entry name" value="PROTEIN_KINASE_ST"/>
    <property type="match status" value="1"/>
</dbReference>
<reference evidence="8 9" key="1">
    <citation type="submission" date="2020-12" db="EMBL/GenBank/DDBJ databases">
        <title>Metabolic potential, ecology and presence of endohyphal bacteria is reflected in genomic diversity of Mucoromycotina.</title>
        <authorList>
            <person name="Muszewska A."/>
            <person name="Okrasinska A."/>
            <person name="Steczkiewicz K."/>
            <person name="Drgas O."/>
            <person name="Orlowska M."/>
            <person name="Perlinska-Lenart U."/>
            <person name="Aleksandrzak-Piekarczyk T."/>
            <person name="Szatraj K."/>
            <person name="Zielenkiewicz U."/>
            <person name="Pilsyk S."/>
            <person name="Malc E."/>
            <person name="Mieczkowski P."/>
            <person name="Kruszewska J.S."/>
            <person name="Biernat P."/>
            <person name="Pawlowska J."/>
        </authorList>
    </citation>
    <scope>NUCLEOTIDE SEQUENCE [LARGE SCALE GENOMIC DNA]</scope>
    <source>
        <strain evidence="8 9">CBS 142.35</strain>
    </source>
</reference>
<gene>
    <name evidence="8" type="ORF">INT45_008487</name>
</gene>
<feature type="binding site" evidence="4">
    <location>
        <position position="258"/>
    </location>
    <ligand>
        <name>ATP</name>
        <dbReference type="ChEBI" id="CHEBI:30616"/>
    </ligand>
</feature>
<dbReference type="Pfam" id="PF00498">
    <property type="entry name" value="FHA"/>
    <property type="match status" value="1"/>
</dbReference>